<feature type="transmembrane region" description="Helical" evidence="5">
    <location>
        <begin position="267"/>
        <end position="289"/>
    </location>
</feature>
<dbReference type="InterPro" id="IPR051328">
    <property type="entry name" value="T7SS_ABC-Transporter"/>
</dbReference>
<dbReference type="GO" id="GO:0016020">
    <property type="term" value="C:membrane"/>
    <property type="evidence" value="ECO:0007669"/>
    <property type="project" value="UniProtKB-SubCell"/>
</dbReference>
<keyword evidence="4 5" id="KW-0472">Membrane</keyword>
<dbReference type="AlphaFoldDB" id="A0A2Z2M6S8"/>
<evidence type="ECO:0000313" key="7">
    <source>
        <dbReference type="EMBL" id="ASJ01847.1"/>
    </source>
</evidence>
<dbReference type="InterPro" id="IPR013525">
    <property type="entry name" value="ABC2_TM"/>
</dbReference>
<protein>
    <recommendedName>
        <fullName evidence="6">ABC-2 type transporter transmembrane domain-containing protein</fullName>
    </recommendedName>
</protein>
<dbReference type="KEGG" id="tprf:A3L09_00515"/>
<feature type="domain" description="ABC-2 type transporter transmembrane" evidence="6">
    <location>
        <begin position="19"/>
        <end position="337"/>
    </location>
</feature>
<reference evidence="7 8" key="1">
    <citation type="submission" date="2016-03" db="EMBL/GenBank/DDBJ databases">
        <title>Complete genome sequence of Thermococcus profundus strain DT5432.</title>
        <authorList>
            <person name="Oger P.M."/>
        </authorList>
    </citation>
    <scope>NUCLEOTIDE SEQUENCE [LARGE SCALE GENOMIC DNA]</scope>
    <source>
        <strain evidence="7 8">DT 5432</strain>
    </source>
</reference>
<keyword evidence="2 5" id="KW-0812">Transmembrane</keyword>
<evidence type="ECO:0000256" key="1">
    <source>
        <dbReference type="ARBA" id="ARBA00004141"/>
    </source>
</evidence>
<evidence type="ECO:0000256" key="2">
    <source>
        <dbReference type="ARBA" id="ARBA00022692"/>
    </source>
</evidence>
<feature type="transmembrane region" description="Helical" evidence="5">
    <location>
        <begin position="321"/>
        <end position="340"/>
    </location>
</feature>
<dbReference type="EMBL" id="CP014862">
    <property type="protein sequence ID" value="ASJ01847.1"/>
    <property type="molecule type" value="Genomic_DNA"/>
</dbReference>
<organism evidence="7 8">
    <name type="scientific">Thermococcus profundus</name>
    <dbReference type="NCBI Taxonomy" id="49899"/>
    <lineage>
        <taxon>Archaea</taxon>
        <taxon>Methanobacteriati</taxon>
        <taxon>Methanobacteriota</taxon>
        <taxon>Thermococci</taxon>
        <taxon>Thermococcales</taxon>
        <taxon>Thermococcaceae</taxon>
        <taxon>Thermococcus</taxon>
    </lineage>
</organism>
<dbReference type="Pfam" id="PF12698">
    <property type="entry name" value="ABC2_membrane_3"/>
    <property type="match status" value="1"/>
</dbReference>
<evidence type="ECO:0000256" key="3">
    <source>
        <dbReference type="ARBA" id="ARBA00022989"/>
    </source>
</evidence>
<dbReference type="Proteomes" id="UP000250179">
    <property type="component" value="Chromosome"/>
</dbReference>
<dbReference type="GO" id="GO:0140359">
    <property type="term" value="F:ABC-type transporter activity"/>
    <property type="evidence" value="ECO:0007669"/>
    <property type="project" value="InterPro"/>
</dbReference>
<feature type="transmembrane region" description="Helical" evidence="5">
    <location>
        <begin position="194"/>
        <end position="211"/>
    </location>
</feature>
<evidence type="ECO:0000256" key="4">
    <source>
        <dbReference type="ARBA" id="ARBA00023136"/>
    </source>
</evidence>
<feature type="transmembrane region" description="Helical" evidence="5">
    <location>
        <begin position="20"/>
        <end position="39"/>
    </location>
</feature>
<keyword evidence="8" id="KW-1185">Reference proteome</keyword>
<name>A0A2Z2M6S8_THEPR</name>
<evidence type="ECO:0000259" key="6">
    <source>
        <dbReference type="Pfam" id="PF12698"/>
    </source>
</evidence>
<dbReference type="PANTHER" id="PTHR43077:SF10">
    <property type="entry name" value="TRANSPORT PERMEASE PROTEIN"/>
    <property type="match status" value="1"/>
</dbReference>
<accession>A0A2Z2M6S8</accession>
<keyword evidence="3 5" id="KW-1133">Transmembrane helix</keyword>
<evidence type="ECO:0000256" key="5">
    <source>
        <dbReference type="SAM" id="Phobius"/>
    </source>
</evidence>
<evidence type="ECO:0000313" key="8">
    <source>
        <dbReference type="Proteomes" id="UP000250179"/>
    </source>
</evidence>
<proteinExistence type="predicted"/>
<sequence>MSKLFPLILKEIKLTSKRKALLFMIFGLPLFFGLVFTTYQEAIPTDTPIAVVIDDKNLSQAQVNAIMAIARTFSSPNLEPSVDSAVRKLQREEYYVVIEIKNYRDFTNASYVVYYDDSMTPVAAISENLLEILRIRMGATQIEARPLNRHASLPEFFFPGVLVMLSVLVGMELIPSTAIEERGVLPRLKLYSSLPLNFTAKVLVGEGIILVQAGMAKLVYDYAGSDVGLSWWVLLVLLLTTLYLSLIGLCFVFAFRFEGHSKSLLQITAGFLALMSGLLYPAGFFPSAFQRLDHLLPTYYSGVLLRAFMFRKVNPGLFWDYLGYLVLTIVLLALINVLLYRRVKEWSTL</sequence>
<gene>
    <name evidence="7" type="ORF">A3L09_00515</name>
</gene>
<feature type="transmembrane region" description="Helical" evidence="5">
    <location>
        <begin position="156"/>
        <end position="174"/>
    </location>
</feature>
<feature type="transmembrane region" description="Helical" evidence="5">
    <location>
        <begin position="231"/>
        <end position="255"/>
    </location>
</feature>
<comment type="subcellular location">
    <subcellularLocation>
        <location evidence="1">Membrane</location>
        <topology evidence="1">Multi-pass membrane protein</topology>
    </subcellularLocation>
</comment>
<dbReference type="PANTHER" id="PTHR43077">
    <property type="entry name" value="TRANSPORT PERMEASE YVFS-RELATED"/>
    <property type="match status" value="1"/>
</dbReference>